<keyword evidence="2" id="KW-1133">Transmembrane helix</keyword>
<dbReference type="InterPro" id="IPR010328">
    <property type="entry name" value="DUF928"/>
</dbReference>
<comment type="caution">
    <text evidence="3">The sequence shown here is derived from an EMBL/GenBank/DDBJ whole genome shotgun (WGS) entry which is preliminary data.</text>
</comment>
<evidence type="ECO:0000313" key="3">
    <source>
        <dbReference type="EMBL" id="MBO0351046.1"/>
    </source>
</evidence>
<evidence type="ECO:0000256" key="1">
    <source>
        <dbReference type="SAM" id="MobiDB-lite"/>
    </source>
</evidence>
<protein>
    <submittedName>
        <fullName evidence="3">DUF928 domain-containing protein</fullName>
    </submittedName>
</protein>
<keyword evidence="4" id="KW-1185">Reference proteome</keyword>
<accession>A0ABS3FVA0</accession>
<organism evidence="3 4">
    <name type="scientific">Phormidium pseudopriestleyi FRX01</name>
    <dbReference type="NCBI Taxonomy" id="1759528"/>
    <lineage>
        <taxon>Bacteria</taxon>
        <taxon>Bacillati</taxon>
        <taxon>Cyanobacteriota</taxon>
        <taxon>Cyanophyceae</taxon>
        <taxon>Oscillatoriophycideae</taxon>
        <taxon>Oscillatoriales</taxon>
        <taxon>Oscillatoriaceae</taxon>
        <taxon>Phormidium</taxon>
    </lineage>
</organism>
<dbReference type="Pfam" id="PF06051">
    <property type="entry name" value="DUF928"/>
    <property type="match status" value="1"/>
</dbReference>
<feature type="transmembrane region" description="Helical" evidence="2">
    <location>
        <begin position="12"/>
        <end position="33"/>
    </location>
</feature>
<keyword evidence="2" id="KW-0812">Transmembrane</keyword>
<name>A0ABS3FVA0_9CYAN</name>
<feature type="region of interest" description="Disordered" evidence="1">
    <location>
        <begin position="37"/>
        <end position="81"/>
    </location>
</feature>
<sequence>MSHPLGKPSNPAKLPIAIALIVFTGIVPVTRVYGTSGSELRRDSRQMPSANSAIATEFEPPDPDPPEGREGSGSRTSCPPVDKPLTGLIASQVNYTLSGHPTFWFYVPYPSNLPREVEFVLLDEEDTEIYKTVVPISDTPGIISFRLPENVPPLEIGKQYLWQFSYRCNPRIRAEDDYVEGVVQRVAADSTLISQLEAATTPMQRVELYAANGLWHETLTTLAELRRDNPGDTEIAAEWTELLESIGLGHLADEAIGGCCSRLQ</sequence>
<dbReference type="Proteomes" id="UP000664844">
    <property type="component" value="Unassembled WGS sequence"/>
</dbReference>
<dbReference type="RefSeq" id="WP_207089504.1">
    <property type="nucleotide sequence ID" value="NZ_JAFLQW010000486.1"/>
</dbReference>
<keyword evidence="2" id="KW-0472">Membrane</keyword>
<evidence type="ECO:0000313" key="4">
    <source>
        <dbReference type="Proteomes" id="UP000664844"/>
    </source>
</evidence>
<dbReference type="EMBL" id="JAFLQW010000486">
    <property type="protein sequence ID" value="MBO0351046.1"/>
    <property type="molecule type" value="Genomic_DNA"/>
</dbReference>
<evidence type="ECO:0000256" key="2">
    <source>
        <dbReference type="SAM" id="Phobius"/>
    </source>
</evidence>
<reference evidence="3 4" key="1">
    <citation type="submission" date="2021-03" db="EMBL/GenBank/DDBJ databases">
        <title>Metabolic Capacity of the Antarctic Cyanobacterium Phormidium pseudopriestleyi that Sustains Oxygenic Photosynthesis in the Presence of Hydrogen Sulfide.</title>
        <authorList>
            <person name="Lumian J.E."/>
            <person name="Jungblut A.D."/>
            <person name="Dillon M.L."/>
            <person name="Hawes I."/>
            <person name="Doran P.T."/>
            <person name="Mackey T.J."/>
            <person name="Dick G.J."/>
            <person name="Grettenberger C.L."/>
            <person name="Sumner D.Y."/>
        </authorList>
    </citation>
    <scope>NUCLEOTIDE SEQUENCE [LARGE SCALE GENOMIC DNA]</scope>
    <source>
        <strain evidence="3 4">FRX01</strain>
    </source>
</reference>
<proteinExistence type="predicted"/>
<gene>
    <name evidence="3" type="ORF">J0895_18620</name>
</gene>